<sequence>MGRRKRQRDAEENTPPTAKQLKIADFYDIQVPIENRFSALIDPEDDRVEDKDGKVASRHCETINNSEELYKTPKGTEAAPKVLELIDQPACSNLLQLTAGTVELIFKELRMLNQKMDSLIKEQEESGQPDCEAAFGKEVQSLVMAPEQGVEIQYLTPEKDLKDSFLALPDLEQLEIIKRLETLKYDLIKSKDCQNKTSQSVLAPRDPSCTKAPPILELLSPKGQNTMEGASQISHQVQQDEVHHEIELDLHLTRALSYEPYSEKAGKTWAQELAEITAQNTAKNPVKEANHSGHPAEEMELRQNRAQGKNGCIFTDHLGKLNQISSD</sequence>
<proteinExistence type="predicted"/>
<keyword evidence="2" id="KW-1185">Reference proteome</keyword>
<evidence type="ECO:0000313" key="1">
    <source>
        <dbReference type="EMBL" id="KAH7988359.1"/>
    </source>
</evidence>
<evidence type="ECO:0000313" key="2">
    <source>
        <dbReference type="Proteomes" id="UP000827872"/>
    </source>
</evidence>
<dbReference type="EMBL" id="CM037623">
    <property type="protein sequence ID" value="KAH7988359.1"/>
    <property type="molecule type" value="Genomic_DNA"/>
</dbReference>
<reference evidence="1" key="1">
    <citation type="submission" date="2021-08" db="EMBL/GenBank/DDBJ databases">
        <title>The first chromosome-level gecko genome reveals the dynamic sex chromosomes of Neotropical dwarf geckos (Sphaerodactylidae: Sphaerodactylus).</title>
        <authorList>
            <person name="Pinto B.J."/>
            <person name="Keating S.E."/>
            <person name="Gamble T."/>
        </authorList>
    </citation>
    <scope>NUCLEOTIDE SEQUENCE</scope>
    <source>
        <strain evidence="1">TG3544</strain>
    </source>
</reference>
<gene>
    <name evidence="1" type="ORF">K3G42_015524</name>
</gene>
<organism evidence="1 2">
    <name type="scientific">Sphaerodactylus townsendi</name>
    <dbReference type="NCBI Taxonomy" id="933632"/>
    <lineage>
        <taxon>Eukaryota</taxon>
        <taxon>Metazoa</taxon>
        <taxon>Chordata</taxon>
        <taxon>Craniata</taxon>
        <taxon>Vertebrata</taxon>
        <taxon>Euteleostomi</taxon>
        <taxon>Lepidosauria</taxon>
        <taxon>Squamata</taxon>
        <taxon>Bifurcata</taxon>
        <taxon>Gekkota</taxon>
        <taxon>Sphaerodactylidae</taxon>
        <taxon>Sphaerodactylus</taxon>
    </lineage>
</organism>
<dbReference type="Proteomes" id="UP000827872">
    <property type="component" value="Linkage Group LG10"/>
</dbReference>
<accession>A0ACB8E7G9</accession>
<name>A0ACB8E7G9_9SAUR</name>
<comment type="caution">
    <text evidence="1">The sequence shown here is derived from an EMBL/GenBank/DDBJ whole genome shotgun (WGS) entry which is preliminary data.</text>
</comment>
<protein>
    <submittedName>
        <fullName evidence="1">Uncharacterized protein</fullName>
    </submittedName>
</protein>